<feature type="domain" description="Glycosyltransferase 2-like" evidence="1">
    <location>
        <begin position="10"/>
        <end position="170"/>
    </location>
</feature>
<dbReference type="GO" id="GO:0016758">
    <property type="term" value="F:hexosyltransferase activity"/>
    <property type="evidence" value="ECO:0007669"/>
    <property type="project" value="UniProtKB-ARBA"/>
</dbReference>
<accession>A0A1C3T004</accession>
<keyword evidence="2" id="KW-0808">Transferase</keyword>
<dbReference type="Pfam" id="PF00535">
    <property type="entry name" value="Glycos_transf_2"/>
    <property type="match status" value="1"/>
</dbReference>
<gene>
    <name evidence="2" type="primary">KL159_00012</name>
</gene>
<protein>
    <submittedName>
        <fullName evidence="2">Putative rhamnosyl transferase</fullName>
    </submittedName>
</protein>
<dbReference type="SUPFAM" id="SSF53448">
    <property type="entry name" value="Nucleotide-diphospho-sugar transferases"/>
    <property type="match status" value="1"/>
</dbReference>
<name>A0A1C3T004_KLEPN</name>
<reference evidence="2" key="2">
    <citation type="submission" date="2016-08" db="EMBL/GenBank/DDBJ databases">
        <title>Klebsiella loci capsule.</title>
        <authorList>
            <person name="Holt K.E."/>
            <person name="Thomson N.R."/>
        </authorList>
    </citation>
    <scope>NUCLEOTIDE SEQUENCE</scope>
    <source>
        <strain evidence="2">262</strain>
    </source>
</reference>
<evidence type="ECO:0000259" key="1">
    <source>
        <dbReference type="Pfam" id="PF00535"/>
    </source>
</evidence>
<dbReference type="InterPro" id="IPR001173">
    <property type="entry name" value="Glyco_trans_2-like"/>
</dbReference>
<dbReference type="EMBL" id="LT603726">
    <property type="protein sequence ID" value="SCA96196.1"/>
    <property type="molecule type" value="Genomic_DNA"/>
</dbReference>
<dbReference type="InterPro" id="IPR029044">
    <property type="entry name" value="Nucleotide-diphossugar_trans"/>
</dbReference>
<dbReference type="PANTHER" id="PTHR22916:SF3">
    <property type="entry name" value="UDP-GLCNAC:BETAGAL BETA-1,3-N-ACETYLGLUCOSAMINYLTRANSFERASE-LIKE PROTEIN 1"/>
    <property type="match status" value="1"/>
</dbReference>
<proteinExistence type="predicted"/>
<dbReference type="Gene3D" id="3.90.550.10">
    <property type="entry name" value="Spore Coat Polysaccharide Biosynthesis Protein SpsA, Chain A"/>
    <property type="match status" value="1"/>
</dbReference>
<evidence type="ECO:0000313" key="2">
    <source>
        <dbReference type="EMBL" id="SCA96196.1"/>
    </source>
</evidence>
<reference evidence="2" key="1">
    <citation type="submission" date="2016-07" db="EMBL/GenBank/DDBJ databases">
        <authorList>
            <person name="Informatics P."/>
        </authorList>
    </citation>
    <scope>NUCLEOTIDE SEQUENCE</scope>
    <source>
        <strain evidence="2">262</strain>
    </source>
</reference>
<dbReference type="AlphaFoldDB" id="A0A1C3T004"/>
<dbReference type="CDD" id="cd04196">
    <property type="entry name" value="GT_2_like_d"/>
    <property type="match status" value="1"/>
</dbReference>
<dbReference type="PANTHER" id="PTHR22916">
    <property type="entry name" value="GLYCOSYLTRANSFERASE"/>
    <property type="match status" value="1"/>
</dbReference>
<sequence length="307" mass="35607">MRLNQNKVAILLSTYNGEKYICEQLDSLLASTVPADIYIRDDGSQDSTLEIIAEYTSKHINIELIPGDNIGVVGSFFNLISYVNDKDYDFYCFCDQDDFWENKKISAAIDKISYSHTCVMYCSILKVVDEDLCFKFNSVYPNKEIGFSNALVENIVTGCTVVLNKAAFAEIKYNLPDPRKIVMHDWWFYLVMSVKGKIIYDSDSFIKYRQHGHNVEGMKTPIKRIISKFIKGRNNKYPRLTTQLKTFDNLYVQCFSAEQEKKIHLLISVLEKRRYFSFLSLLIRGKIYRNTLSDNMSLLYSFITGRI</sequence>
<organism evidence="2">
    <name type="scientific">Klebsiella pneumoniae</name>
    <dbReference type="NCBI Taxonomy" id="573"/>
    <lineage>
        <taxon>Bacteria</taxon>
        <taxon>Pseudomonadati</taxon>
        <taxon>Pseudomonadota</taxon>
        <taxon>Gammaproteobacteria</taxon>
        <taxon>Enterobacterales</taxon>
        <taxon>Enterobacteriaceae</taxon>
        <taxon>Klebsiella/Raoultella group</taxon>
        <taxon>Klebsiella</taxon>
        <taxon>Klebsiella pneumoniae complex</taxon>
    </lineage>
</organism>